<keyword evidence="5" id="KW-1185">Reference proteome</keyword>
<gene>
    <name evidence="4" type="ORF">JCM21531_4401</name>
</gene>
<organism evidence="4 5">
    <name type="scientific">Acetivibrio straminisolvens JCM 21531</name>
    <dbReference type="NCBI Taxonomy" id="1294263"/>
    <lineage>
        <taxon>Bacteria</taxon>
        <taxon>Bacillati</taxon>
        <taxon>Bacillota</taxon>
        <taxon>Clostridia</taxon>
        <taxon>Eubacteriales</taxon>
        <taxon>Oscillospiraceae</taxon>
        <taxon>Acetivibrio</taxon>
    </lineage>
</organism>
<comment type="caution">
    <text evidence="4">The sequence shown here is derived from an EMBL/GenBank/DDBJ whole genome shotgun (WGS) entry which is preliminary data.</text>
</comment>
<dbReference type="Gene3D" id="1.25.40.10">
    <property type="entry name" value="Tetratricopeptide repeat domain"/>
    <property type="match status" value="3"/>
</dbReference>
<dbReference type="RefSeq" id="WP_243467843.1">
    <property type="nucleotide sequence ID" value="NZ_BAVR01000091.1"/>
</dbReference>
<dbReference type="Pfam" id="PF13432">
    <property type="entry name" value="TPR_16"/>
    <property type="match status" value="1"/>
</dbReference>
<dbReference type="Proteomes" id="UP000019109">
    <property type="component" value="Unassembled WGS sequence"/>
</dbReference>
<evidence type="ECO:0000313" key="4">
    <source>
        <dbReference type="EMBL" id="GAE90764.1"/>
    </source>
</evidence>
<evidence type="ECO:0000256" key="2">
    <source>
        <dbReference type="ARBA" id="ARBA00022803"/>
    </source>
</evidence>
<dbReference type="PROSITE" id="PS50005">
    <property type="entry name" value="TPR"/>
    <property type="match status" value="3"/>
</dbReference>
<feature type="repeat" description="TPR" evidence="3">
    <location>
        <begin position="157"/>
        <end position="190"/>
    </location>
</feature>
<dbReference type="PANTHER" id="PTHR44943:SF8">
    <property type="entry name" value="TPR REPEAT-CONTAINING PROTEIN MJ0263"/>
    <property type="match status" value="1"/>
</dbReference>
<evidence type="ECO:0000313" key="5">
    <source>
        <dbReference type="Proteomes" id="UP000019109"/>
    </source>
</evidence>
<accession>W4VDD2</accession>
<dbReference type="PROSITE" id="PS50293">
    <property type="entry name" value="TPR_REGION"/>
    <property type="match status" value="2"/>
</dbReference>
<dbReference type="InterPro" id="IPR051685">
    <property type="entry name" value="Ycf3/AcsC/BcsC/TPR_MFPF"/>
</dbReference>
<keyword evidence="2 3" id="KW-0802">TPR repeat</keyword>
<reference evidence="4" key="1">
    <citation type="journal article" date="2014" name="Genome Announc.">
        <title>Draft Genome Sequence of Clostridium straminisolvens Strain JCM 21531T, Isolated from a Cellulose-Degrading Bacterial Community.</title>
        <authorList>
            <person name="Yuki M."/>
            <person name="Oshima K."/>
            <person name="Suda W."/>
            <person name="Sakamoto M."/>
            <person name="Kitamura K."/>
            <person name="Iida T."/>
            <person name="Hattori M."/>
            <person name="Ohkuma M."/>
        </authorList>
    </citation>
    <scope>NUCLEOTIDE SEQUENCE [LARGE SCALE GENOMIC DNA]</scope>
    <source>
        <strain evidence="4">JCM 21531</strain>
    </source>
</reference>
<feature type="repeat" description="TPR" evidence="3">
    <location>
        <begin position="266"/>
        <end position="299"/>
    </location>
</feature>
<dbReference type="AlphaFoldDB" id="W4VDD2"/>
<evidence type="ECO:0008006" key="6">
    <source>
        <dbReference type="Google" id="ProtNLM"/>
    </source>
</evidence>
<evidence type="ECO:0000256" key="1">
    <source>
        <dbReference type="ARBA" id="ARBA00022737"/>
    </source>
</evidence>
<evidence type="ECO:0000256" key="3">
    <source>
        <dbReference type="PROSITE-ProRule" id="PRU00339"/>
    </source>
</evidence>
<dbReference type="SMART" id="SM00028">
    <property type="entry name" value="TPR"/>
    <property type="match status" value="7"/>
</dbReference>
<dbReference type="PANTHER" id="PTHR44943">
    <property type="entry name" value="CELLULOSE SYNTHASE OPERON PROTEIN C"/>
    <property type="match status" value="1"/>
</dbReference>
<keyword evidence="1" id="KW-0677">Repeat</keyword>
<proteinExistence type="predicted"/>
<dbReference type="Pfam" id="PF00515">
    <property type="entry name" value="TPR_1"/>
    <property type="match status" value="1"/>
</dbReference>
<dbReference type="Pfam" id="PF07719">
    <property type="entry name" value="TPR_2"/>
    <property type="match status" value="1"/>
</dbReference>
<dbReference type="SUPFAM" id="SSF48452">
    <property type="entry name" value="TPR-like"/>
    <property type="match status" value="2"/>
</dbReference>
<dbReference type="EMBL" id="BAVR01000091">
    <property type="protein sequence ID" value="GAE90764.1"/>
    <property type="molecule type" value="Genomic_DNA"/>
</dbReference>
<protein>
    <recommendedName>
        <fullName evidence="6">TPR repeat protein</fullName>
    </recommendedName>
</protein>
<dbReference type="Pfam" id="PF13181">
    <property type="entry name" value="TPR_8"/>
    <property type="match status" value="2"/>
</dbReference>
<dbReference type="InterPro" id="IPR011990">
    <property type="entry name" value="TPR-like_helical_dom_sf"/>
</dbReference>
<name>W4VDD2_9FIRM</name>
<dbReference type="STRING" id="1294263.JCM21531_4401"/>
<dbReference type="InterPro" id="IPR013105">
    <property type="entry name" value="TPR_2"/>
</dbReference>
<feature type="repeat" description="TPR" evidence="3">
    <location>
        <begin position="51"/>
        <end position="84"/>
    </location>
</feature>
<sequence>MGIFNINELFGNRKKKAEEFFKQGDELFLSNKFAEAINYYKKAIKAYNRYFEAYVNMGYALIILEKYDEVIKYCDKALALNPEDASELYFVKAECLKKMDKYSQALQNYVKAVNIRMRTLYLIPMATLLYDMEEYDKALEIFDSLEAVNLEDKNDREKVFLYKGKTMEKKGNLKEAIYYFDRALEINPGNAETCDKKASCLYRLGSDTGDMKLVEESVTYYQKALEVDEEYLHSLNGIAISFEVLGKADEALIYYDKALKAYPDVVLIHYNKANLLMSLKRYEEALYHYDMAIQIDPFYFDAYIEKIELLCKMGKPDDASIHRIMLWRF</sequence>
<dbReference type="InterPro" id="IPR019734">
    <property type="entry name" value="TPR_rpt"/>
</dbReference>